<dbReference type="EMBL" id="JAANIU010009272">
    <property type="protein sequence ID" value="KAG1533434.1"/>
    <property type="molecule type" value="Genomic_DNA"/>
</dbReference>
<dbReference type="Proteomes" id="UP000740926">
    <property type="component" value="Unassembled WGS sequence"/>
</dbReference>
<evidence type="ECO:0000313" key="2">
    <source>
        <dbReference type="Proteomes" id="UP000740926"/>
    </source>
</evidence>
<protein>
    <submittedName>
        <fullName evidence="1">Uncharacterized protein</fullName>
    </submittedName>
</protein>
<accession>A0A9P6XVE3</accession>
<evidence type="ECO:0000313" key="1">
    <source>
        <dbReference type="EMBL" id="KAG1533434.1"/>
    </source>
</evidence>
<dbReference type="AlphaFoldDB" id="A0A9P6XVE3"/>
<gene>
    <name evidence="1" type="ORF">G6F50_015876</name>
</gene>
<keyword evidence="2" id="KW-1185">Reference proteome</keyword>
<comment type="caution">
    <text evidence="1">The sequence shown here is derived from an EMBL/GenBank/DDBJ whole genome shotgun (WGS) entry which is preliminary data.</text>
</comment>
<organism evidence="1 2">
    <name type="scientific">Rhizopus delemar</name>
    <dbReference type="NCBI Taxonomy" id="936053"/>
    <lineage>
        <taxon>Eukaryota</taxon>
        <taxon>Fungi</taxon>
        <taxon>Fungi incertae sedis</taxon>
        <taxon>Mucoromycota</taxon>
        <taxon>Mucoromycotina</taxon>
        <taxon>Mucoromycetes</taxon>
        <taxon>Mucorales</taxon>
        <taxon>Mucorineae</taxon>
        <taxon>Rhizopodaceae</taxon>
        <taxon>Rhizopus</taxon>
    </lineage>
</organism>
<sequence length="137" mass="14811">MRGGNAGQRPALPVPASARQMLDRRDLAQALAQHRQQRQAVATQRRIFRIDHHAIEEGVDLRAQPGQAGQHGHVVLVLPAGAGVVDGRGDGFSQRALGVFLQQRRVDLGRNVALGLAQDVADALVGRGQRLGCRPRR</sequence>
<proteinExistence type="predicted"/>
<name>A0A9P6XVE3_9FUNG</name>
<reference evidence="1 2" key="1">
    <citation type="journal article" date="2020" name="Microb. Genom.">
        <title>Genetic diversity of clinical and environmental Mucorales isolates obtained from an investigation of mucormycosis cases among solid organ transplant recipients.</title>
        <authorList>
            <person name="Nguyen M.H."/>
            <person name="Kaul D."/>
            <person name="Muto C."/>
            <person name="Cheng S.J."/>
            <person name="Richter R.A."/>
            <person name="Bruno V.M."/>
            <person name="Liu G."/>
            <person name="Beyhan S."/>
            <person name="Sundermann A.J."/>
            <person name="Mounaud S."/>
            <person name="Pasculle A.W."/>
            <person name="Nierman W.C."/>
            <person name="Driscoll E."/>
            <person name="Cumbie R."/>
            <person name="Clancy C.J."/>
            <person name="Dupont C.L."/>
        </authorList>
    </citation>
    <scope>NUCLEOTIDE SEQUENCE [LARGE SCALE GENOMIC DNA]</scope>
    <source>
        <strain evidence="1 2">GL24</strain>
    </source>
</reference>